<organism evidence="2 3">
    <name type="scientific">Phtheirospermum japonicum</name>
    <dbReference type="NCBI Taxonomy" id="374723"/>
    <lineage>
        <taxon>Eukaryota</taxon>
        <taxon>Viridiplantae</taxon>
        <taxon>Streptophyta</taxon>
        <taxon>Embryophyta</taxon>
        <taxon>Tracheophyta</taxon>
        <taxon>Spermatophyta</taxon>
        <taxon>Magnoliopsida</taxon>
        <taxon>eudicotyledons</taxon>
        <taxon>Gunneridae</taxon>
        <taxon>Pentapetalae</taxon>
        <taxon>asterids</taxon>
        <taxon>lamiids</taxon>
        <taxon>Lamiales</taxon>
        <taxon>Orobanchaceae</taxon>
        <taxon>Orobanchaceae incertae sedis</taxon>
        <taxon>Phtheirospermum</taxon>
    </lineage>
</organism>
<dbReference type="PANTHER" id="PTHR47701">
    <property type="entry name" value="PROTEIN MODIFIER OF SNC1 11"/>
    <property type="match status" value="1"/>
</dbReference>
<evidence type="ECO:0000313" key="2">
    <source>
        <dbReference type="EMBL" id="GFQ03899.1"/>
    </source>
</evidence>
<dbReference type="EMBL" id="BMAC01000880">
    <property type="protein sequence ID" value="GFQ03899.1"/>
    <property type="molecule type" value="Genomic_DNA"/>
</dbReference>
<comment type="caution">
    <text evidence="2">The sequence shown here is derived from an EMBL/GenBank/DDBJ whole genome shotgun (WGS) entry which is preliminary data.</text>
</comment>
<dbReference type="AlphaFoldDB" id="A0A830D216"/>
<evidence type="ECO:0000313" key="3">
    <source>
        <dbReference type="Proteomes" id="UP000653305"/>
    </source>
</evidence>
<name>A0A830D216_9LAMI</name>
<dbReference type="InterPro" id="IPR044209">
    <property type="entry name" value="MOS11"/>
</dbReference>
<dbReference type="Proteomes" id="UP000653305">
    <property type="component" value="Unassembled WGS sequence"/>
</dbReference>
<dbReference type="OrthoDB" id="5837849at2759"/>
<gene>
    <name evidence="2" type="ORF">PHJA_002533700</name>
</gene>
<protein>
    <submittedName>
        <fullName evidence="2">Protein modifier of snc1 11</fullName>
    </submittedName>
</protein>
<sequence length="112" mass="12395">MATAIASKVENPTDLDLAPRSSKDASPTQQLPASDAGSDESKGEPAMTEMAEKTSEVDSGGAVTNVQKKMKFAERFGMLVHLFEEEKRNSRAERYSIYKYLFTGYIGFRFVC</sequence>
<dbReference type="GO" id="GO:0016973">
    <property type="term" value="P:poly(A)+ mRNA export from nucleus"/>
    <property type="evidence" value="ECO:0007669"/>
    <property type="project" value="InterPro"/>
</dbReference>
<accession>A0A830D216</accession>
<proteinExistence type="predicted"/>
<feature type="region of interest" description="Disordered" evidence="1">
    <location>
        <begin position="1"/>
        <end position="60"/>
    </location>
</feature>
<evidence type="ECO:0000256" key="1">
    <source>
        <dbReference type="SAM" id="MobiDB-lite"/>
    </source>
</evidence>
<keyword evidence="3" id="KW-1185">Reference proteome</keyword>
<reference evidence="2" key="1">
    <citation type="submission" date="2020-07" db="EMBL/GenBank/DDBJ databases">
        <title>Ethylene signaling mediates host invasion by parasitic plants.</title>
        <authorList>
            <person name="Yoshida S."/>
        </authorList>
    </citation>
    <scope>NUCLEOTIDE SEQUENCE</scope>
    <source>
        <strain evidence="2">Okayama</strain>
    </source>
</reference>
<dbReference type="GO" id="GO:0005634">
    <property type="term" value="C:nucleus"/>
    <property type="evidence" value="ECO:0007669"/>
    <property type="project" value="TreeGrafter"/>
</dbReference>
<dbReference type="PANTHER" id="PTHR47701:SF2">
    <property type="entry name" value="PROTEIN MODIFIER OF SNC1 11"/>
    <property type="match status" value="1"/>
</dbReference>